<evidence type="ECO:0000256" key="4">
    <source>
        <dbReference type="ARBA" id="ARBA00022833"/>
    </source>
</evidence>
<reference evidence="10" key="1">
    <citation type="journal article" date="2017" name="Nat. Commun.">
        <title>The North American bullfrog draft genome provides insight into hormonal regulation of long noncoding RNA.</title>
        <authorList>
            <person name="Hammond S.A."/>
            <person name="Warren R.L."/>
            <person name="Vandervalk B.P."/>
            <person name="Kucuk E."/>
            <person name="Khan H."/>
            <person name="Gibb E.A."/>
            <person name="Pandoh P."/>
            <person name="Kirk H."/>
            <person name="Zhao Y."/>
            <person name="Jones M."/>
            <person name="Mungall A.J."/>
            <person name="Coope R."/>
            <person name="Pleasance S."/>
            <person name="Moore R.A."/>
            <person name="Holt R.A."/>
            <person name="Round J.M."/>
            <person name="Ohora S."/>
            <person name="Walle B.V."/>
            <person name="Veldhoen N."/>
            <person name="Helbing C.C."/>
            <person name="Birol I."/>
        </authorList>
    </citation>
    <scope>NUCLEOTIDE SEQUENCE [LARGE SCALE GENOMIC DNA]</scope>
</reference>
<keyword evidence="10" id="KW-1185">Reference proteome</keyword>
<evidence type="ECO:0000256" key="3">
    <source>
        <dbReference type="ARBA" id="ARBA00022771"/>
    </source>
</evidence>
<dbReference type="Gene3D" id="3.30.160.60">
    <property type="entry name" value="Classic Zinc Finger"/>
    <property type="match status" value="3"/>
</dbReference>
<feature type="non-terminal residue" evidence="9">
    <location>
        <position position="242"/>
    </location>
</feature>
<feature type="region of interest" description="Disordered" evidence="7">
    <location>
        <begin position="27"/>
        <end position="65"/>
    </location>
</feature>
<keyword evidence="4" id="KW-0862">Zinc</keyword>
<organism evidence="9 10">
    <name type="scientific">Aquarana catesbeiana</name>
    <name type="common">American bullfrog</name>
    <name type="synonym">Rana catesbeiana</name>
    <dbReference type="NCBI Taxonomy" id="8400"/>
    <lineage>
        <taxon>Eukaryota</taxon>
        <taxon>Metazoa</taxon>
        <taxon>Chordata</taxon>
        <taxon>Craniata</taxon>
        <taxon>Vertebrata</taxon>
        <taxon>Euteleostomi</taxon>
        <taxon>Amphibia</taxon>
        <taxon>Batrachia</taxon>
        <taxon>Anura</taxon>
        <taxon>Neobatrachia</taxon>
        <taxon>Ranoidea</taxon>
        <taxon>Ranidae</taxon>
        <taxon>Aquarana</taxon>
    </lineage>
</organism>
<evidence type="ECO:0000313" key="10">
    <source>
        <dbReference type="Proteomes" id="UP000228934"/>
    </source>
</evidence>
<dbReference type="SMART" id="SM00355">
    <property type="entry name" value="ZnF_C2H2"/>
    <property type="match status" value="3"/>
</dbReference>
<evidence type="ECO:0000256" key="1">
    <source>
        <dbReference type="ARBA" id="ARBA00022723"/>
    </source>
</evidence>
<feature type="domain" description="C2H2-type" evidence="8">
    <location>
        <begin position="79"/>
        <end position="106"/>
    </location>
</feature>
<feature type="domain" description="C2H2-type" evidence="8">
    <location>
        <begin position="135"/>
        <end position="162"/>
    </location>
</feature>
<keyword evidence="3 6" id="KW-0863">Zinc-finger</keyword>
<dbReference type="PANTHER" id="PTHR23226">
    <property type="entry name" value="ZINC FINGER AND SCAN DOMAIN-CONTAINING"/>
    <property type="match status" value="1"/>
</dbReference>
<dbReference type="InterPro" id="IPR013087">
    <property type="entry name" value="Znf_C2H2_type"/>
</dbReference>
<dbReference type="Proteomes" id="UP000228934">
    <property type="component" value="Unassembled WGS sequence"/>
</dbReference>
<proteinExistence type="predicted"/>
<dbReference type="GO" id="GO:0000981">
    <property type="term" value="F:DNA-binding transcription factor activity, RNA polymerase II-specific"/>
    <property type="evidence" value="ECO:0007669"/>
    <property type="project" value="TreeGrafter"/>
</dbReference>
<dbReference type="FunFam" id="3.30.160.60:FF:002343">
    <property type="entry name" value="Zinc finger protein 33A"/>
    <property type="match status" value="2"/>
</dbReference>
<dbReference type="OrthoDB" id="9439903at2759"/>
<feature type="domain" description="C2H2-type" evidence="8">
    <location>
        <begin position="107"/>
        <end position="134"/>
    </location>
</feature>
<dbReference type="AlphaFoldDB" id="A0A2G9REQ0"/>
<evidence type="ECO:0000259" key="8">
    <source>
        <dbReference type="PROSITE" id="PS50157"/>
    </source>
</evidence>
<dbReference type="InterPro" id="IPR036236">
    <property type="entry name" value="Znf_C2H2_sf"/>
</dbReference>
<evidence type="ECO:0000313" key="9">
    <source>
        <dbReference type="EMBL" id="PIO26370.1"/>
    </source>
</evidence>
<dbReference type="GO" id="GO:0008270">
    <property type="term" value="F:zinc ion binding"/>
    <property type="evidence" value="ECO:0007669"/>
    <property type="project" value="UniProtKB-KW"/>
</dbReference>
<evidence type="ECO:0000256" key="5">
    <source>
        <dbReference type="ARBA" id="ARBA00023125"/>
    </source>
</evidence>
<dbReference type="FunFam" id="3.30.160.60:FF:000358">
    <property type="entry name" value="zinc finger protein 24"/>
    <property type="match status" value="1"/>
</dbReference>
<evidence type="ECO:0000256" key="6">
    <source>
        <dbReference type="PROSITE-ProRule" id="PRU00042"/>
    </source>
</evidence>
<keyword evidence="2" id="KW-0677">Repeat</keyword>
<dbReference type="PROSITE" id="PS50157">
    <property type="entry name" value="ZINC_FINGER_C2H2_2"/>
    <property type="match status" value="3"/>
</dbReference>
<protein>
    <recommendedName>
        <fullName evidence="8">C2H2-type domain-containing protein</fullName>
    </recommendedName>
</protein>
<name>A0A2G9REQ0_AQUCT</name>
<gene>
    <name evidence="9" type="ORF">AB205_0076890</name>
</gene>
<dbReference type="PANTHER" id="PTHR23226:SF397">
    <property type="entry name" value="C2H2-TYPE DOMAIN-CONTAINING PROTEIN"/>
    <property type="match status" value="1"/>
</dbReference>
<evidence type="ECO:0000256" key="7">
    <source>
        <dbReference type="SAM" id="MobiDB-lite"/>
    </source>
</evidence>
<dbReference type="SUPFAM" id="SSF57667">
    <property type="entry name" value="beta-beta-alpha zinc fingers"/>
    <property type="match status" value="2"/>
</dbReference>
<evidence type="ECO:0000256" key="2">
    <source>
        <dbReference type="ARBA" id="ARBA00022737"/>
    </source>
</evidence>
<keyword evidence="1" id="KW-0479">Metal-binding</keyword>
<dbReference type="GO" id="GO:0000978">
    <property type="term" value="F:RNA polymerase II cis-regulatory region sequence-specific DNA binding"/>
    <property type="evidence" value="ECO:0007669"/>
    <property type="project" value="TreeGrafter"/>
</dbReference>
<sequence>MSEVYNHFNVFCYLFSLERQFRTNRIKESRVSSGEDGITSDSAEETAITPNHTPHPLRPADLSQRPCRNRKTSTVERPYACSECGKLCSNRTILQRHEKSHTGEKPFSCSICGKCFIQKSCVVRHQMSHTGEKPYSCPECGKGFLYNSQLQTHQKIHTGELHGLTRGISLTPVLNVVNVIPIKRVLQSMKRFTMGRSHIHVECGKCFIDRSSLAPESTHQLQRRGFKERAAGPRCDRQVKII</sequence>
<dbReference type="EMBL" id="KV945974">
    <property type="protein sequence ID" value="PIO26370.1"/>
    <property type="molecule type" value="Genomic_DNA"/>
</dbReference>
<dbReference type="Pfam" id="PF00096">
    <property type="entry name" value="zf-C2H2"/>
    <property type="match status" value="2"/>
</dbReference>
<keyword evidence="5" id="KW-0238">DNA-binding</keyword>
<accession>A0A2G9REQ0</accession>
<dbReference type="PROSITE" id="PS00028">
    <property type="entry name" value="ZINC_FINGER_C2H2_1"/>
    <property type="match status" value="3"/>
</dbReference>